<dbReference type="AlphaFoldDB" id="A0A7W8ACA5"/>
<accession>A0A7W8ACA5</accession>
<evidence type="ECO:0000313" key="4">
    <source>
        <dbReference type="Proteomes" id="UP000568380"/>
    </source>
</evidence>
<protein>
    <recommendedName>
        <fullName evidence="5">DUF3558 domain-containing protein</fullName>
    </recommendedName>
</protein>
<dbReference type="Proteomes" id="UP000568380">
    <property type="component" value="Unassembled WGS sequence"/>
</dbReference>
<keyword evidence="4" id="KW-1185">Reference proteome</keyword>
<keyword evidence="2" id="KW-1133">Transmembrane helix</keyword>
<reference evidence="3 4" key="1">
    <citation type="submission" date="2020-08" db="EMBL/GenBank/DDBJ databases">
        <title>Genomic Encyclopedia of Type Strains, Phase IV (KMG-IV): sequencing the most valuable type-strain genomes for metagenomic binning, comparative biology and taxonomic classification.</title>
        <authorList>
            <person name="Goeker M."/>
        </authorList>
    </citation>
    <scope>NUCLEOTIDE SEQUENCE [LARGE SCALE GENOMIC DNA]</scope>
    <source>
        <strain evidence="3 4">DSM 45385</strain>
    </source>
</reference>
<evidence type="ECO:0000256" key="1">
    <source>
        <dbReference type="SAM" id="MobiDB-lite"/>
    </source>
</evidence>
<keyword evidence="2" id="KW-0812">Transmembrane</keyword>
<keyword evidence="2" id="KW-0472">Membrane</keyword>
<organism evidence="3 4">
    <name type="scientific">Nonomuraea endophytica</name>
    <dbReference type="NCBI Taxonomy" id="714136"/>
    <lineage>
        <taxon>Bacteria</taxon>
        <taxon>Bacillati</taxon>
        <taxon>Actinomycetota</taxon>
        <taxon>Actinomycetes</taxon>
        <taxon>Streptosporangiales</taxon>
        <taxon>Streptosporangiaceae</taxon>
        <taxon>Nonomuraea</taxon>
    </lineage>
</organism>
<feature type="compositionally biased region" description="Low complexity" evidence="1">
    <location>
        <begin position="79"/>
        <end position="90"/>
    </location>
</feature>
<sequence>MNPGSQFEPPTNPYRGPFEQPTMPPAQLPPPRRRGWIVALVAAVVVLVLGAGAVAALVLTGRATLPGVRPTAAKPTGVPSGSGSGKPAAPSALDVCAMVPPKEAERLVPGATVSGDSRDAPDSYTISFTCNWANRRISYNEFWRSREIDIRVEQHKGEGAKTGRSMAQSSYELDLSGAKYRETAKPELRKGEKEYISPMREIPGVGEGAFVQYTWRRSGDLLWYSFGEAQARNGDMTVKVKFQASQQPKDAQMLTNEGTKSINEENALREASALVGHVVKGMAAWQAANPNVLAQPKPKVSTSPTARPTLSPTPVAVFPPVCQKVAQVALELVPEGETRARDAEAGQERQSECRWLNKKIPMEGAGYKLRSAMITIHEFTNRAGAEDQGAARGLYARKRGANQEMGFGGITWSKITDVKDLGDSAFSQYVTFKKGLLHNGSGTVVLRVGAKVVLVDYAGVDVPEGAAPNSAKARLLADREAREGALKLARAFAAAMKEQPTGS</sequence>
<evidence type="ECO:0000256" key="2">
    <source>
        <dbReference type="SAM" id="Phobius"/>
    </source>
</evidence>
<gene>
    <name evidence="3" type="ORF">HNR40_008060</name>
</gene>
<evidence type="ECO:0008006" key="5">
    <source>
        <dbReference type="Google" id="ProtNLM"/>
    </source>
</evidence>
<comment type="caution">
    <text evidence="3">The sequence shown here is derived from an EMBL/GenBank/DDBJ whole genome shotgun (WGS) entry which is preliminary data.</text>
</comment>
<name>A0A7W8ACA5_9ACTN</name>
<feature type="transmembrane region" description="Helical" evidence="2">
    <location>
        <begin position="36"/>
        <end position="59"/>
    </location>
</feature>
<dbReference type="EMBL" id="JACHIN010000013">
    <property type="protein sequence ID" value="MBB5082565.1"/>
    <property type="molecule type" value="Genomic_DNA"/>
</dbReference>
<feature type="region of interest" description="Disordered" evidence="1">
    <location>
        <begin position="1"/>
        <end position="27"/>
    </location>
</feature>
<evidence type="ECO:0000313" key="3">
    <source>
        <dbReference type="EMBL" id="MBB5082565.1"/>
    </source>
</evidence>
<dbReference type="RefSeq" id="WP_184970872.1">
    <property type="nucleotide sequence ID" value="NZ_JACHIN010000013.1"/>
</dbReference>
<proteinExistence type="predicted"/>
<feature type="region of interest" description="Disordered" evidence="1">
    <location>
        <begin position="67"/>
        <end position="90"/>
    </location>
</feature>